<organism evidence="1">
    <name type="scientific">Vibrio crassostreae 9CS106</name>
    <dbReference type="NCBI Taxonomy" id="1191300"/>
    <lineage>
        <taxon>Bacteria</taxon>
        <taxon>Pseudomonadati</taxon>
        <taxon>Pseudomonadota</taxon>
        <taxon>Gammaproteobacteria</taxon>
        <taxon>Vibrionales</taxon>
        <taxon>Vibrionaceae</taxon>
        <taxon>Vibrio</taxon>
    </lineage>
</organism>
<evidence type="ECO:0000313" key="1">
    <source>
        <dbReference type="EMBL" id="ANP79291.1"/>
    </source>
</evidence>
<dbReference type="EMBL" id="CP016231">
    <property type="protein sequence ID" value="ANP79291.1"/>
    <property type="molecule type" value="Genomic_DNA"/>
</dbReference>
<accession>A0A1B1C354</accession>
<sequence>MIVSYLDGLIEVLDEVDNSELVNSWRIFNGYVIDQGEIPDSQLDGNRYQLQGNESKMWWIYRDSIGRDDAFLIKEFIESAKQGKTVTSSMGRRVRLKFGELVVTHV</sequence>
<name>A0A1B1C354_9VIBR</name>
<proteinExistence type="predicted"/>
<reference evidence="1" key="1">
    <citation type="journal article" date="2012" name="Science">
        <title>Ecological populations of bacteria act as socially cohesive units of antibiotic production and resistance.</title>
        <authorList>
            <person name="Cordero O.X."/>
            <person name="Wildschutte H."/>
            <person name="Kirkup B."/>
            <person name="Proehl S."/>
            <person name="Ngo L."/>
            <person name="Hussain F."/>
            <person name="Le Roux F."/>
            <person name="Mincer T."/>
            <person name="Polz M.F."/>
        </authorList>
    </citation>
    <scope>NUCLEOTIDE SEQUENCE</scope>
    <source>
        <strain evidence="1">9CS106</strain>
    </source>
</reference>
<reference evidence="1" key="2">
    <citation type="submission" date="2016-06" db="EMBL/GenBank/DDBJ databases">
        <title>Adaptive Radiation by Waves of Gene Transfer Leads to Fine-Scale Resource Partitioning in Marine Microbes.</title>
        <authorList>
            <person name="Hehemann J.-H."/>
            <person name="Arevalo P."/>
            <person name="Datta M.S."/>
            <person name="Yu X."/>
            <person name="Corzett C.H."/>
            <person name="Henschel A."/>
            <person name="Preheim S.P."/>
            <person name="Timberlake S."/>
            <person name="Alm E.J."/>
            <person name="Polz M.F."/>
        </authorList>
    </citation>
    <scope>NUCLEOTIDE SEQUENCE</scope>
    <source>
        <strain evidence="1">9CS106</strain>
    </source>
</reference>
<gene>
    <name evidence="1" type="ORF">A134_23035</name>
</gene>
<dbReference type="AlphaFoldDB" id="A0A1B1C354"/>
<protein>
    <submittedName>
        <fullName evidence="1">Uncharacterized protein</fullName>
    </submittedName>
</protein>